<evidence type="ECO:0000256" key="5">
    <source>
        <dbReference type="ARBA" id="ARBA00023212"/>
    </source>
</evidence>
<dbReference type="Proteomes" id="UP000318582">
    <property type="component" value="Unassembled WGS sequence"/>
</dbReference>
<feature type="domain" description="TPX2 C-terminal" evidence="8">
    <location>
        <begin position="641"/>
        <end position="700"/>
    </location>
</feature>
<feature type="compositionally biased region" description="Pro residues" evidence="7">
    <location>
        <begin position="478"/>
        <end position="490"/>
    </location>
</feature>
<feature type="region of interest" description="Disordered" evidence="7">
    <location>
        <begin position="1"/>
        <end position="20"/>
    </location>
</feature>
<evidence type="ECO:0000256" key="1">
    <source>
        <dbReference type="ARBA" id="ARBA00004123"/>
    </source>
</evidence>
<evidence type="ECO:0000256" key="4">
    <source>
        <dbReference type="ARBA" id="ARBA00022490"/>
    </source>
</evidence>
<name>A0A507DWW7_9FUNG</name>
<dbReference type="GO" id="GO:0005819">
    <property type="term" value="C:spindle"/>
    <property type="evidence" value="ECO:0007669"/>
    <property type="project" value="UniProtKB-SubCell"/>
</dbReference>
<evidence type="ECO:0000256" key="7">
    <source>
        <dbReference type="SAM" id="MobiDB-lite"/>
    </source>
</evidence>
<dbReference type="PANTHER" id="PTHR14326">
    <property type="entry name" value="TARGETING PROTEIN FOR XKLP2"/>
    <property type="match status" value="1"/>
</dbReference>
<evidence type="ECO:0000259" key="8">
    <source>
        <dbReference type="Pfam" id="PF06886"/>
    </source>
</evidence>
<feature type="compositionally biased region" description="Low complexity" evidence="7">
    <location>
        <begin position="773"/>
        <end position="801"/>
    </location>
</feature>
<sequence>MTPRPRTPRGGSLTPRPYKTAHRLTAFQIPASPLAKPDNVMTAIPRLALHENDRDHQEQEPQVAPAAEDSRYEFNAPQFHDFLNEKSETGIDSWFDICQPSPSVSTVHDFDGRDNLAFNSDEEDVDYPVHDTCLTPKAIHQPTSISIGTAAAVGRGLGGPPARVSIAAQLRQAQEEKEQEEKEEEKTPKAVKTTAPTEVVAATVVTSRTEVTRDSEVPKKDTDAGGDIWTRLSKPVDKQRRETVSVDPRRKSAVVAPKVQPVGPTGPRPSHVAPQIKGPRPSHIAPQNNGPRPLTVPKEFSFATRFKAKHEPSLAVRSPGIKKKKKPVMKRMGGLTIPKPFNFHSTLRSIANDVSAPKSPFVPLAVKVKTFETQVPDRFRGPKNKLRNSVVPQSMPTSPWAGRVRMTRPRSPYLLTKMRTKTHHVPSHEETELAELAKIQPFKAKPVDRHILHSEPILPAVPRAPITVPESPHITKPRPAPVRPPSPPRIPHARPVPTKVFEAPFEPQIHHRVITPVEYELPGDQISRKKKLEFEQRRREEEAREREQKQFHAQPLPFDDVPSHRQPHIEPRPITQPLPFTLETEVRGLFSQLALSSKLEREEAQDQERKKFKAQPIPLALDHPFFPAASNKPLTSTDPDFILNTDARAEERRAFDERRREREREEERVRERMRKEQEEREAEEIRQLRAAQVHRAQPPQYATRMKPVTIHPSNRKLTDPASPFIGTKRRTADQIKIDPFGAVKPKLGAETLLATSVAEAQQHPRQQFQFEVPQQPQQLQQQPQQQQQTSPTTSTTTTTTTTHHHRLHPHPSYQRSPFDSPADAGSDHAEDHHELGEHFRYKGGGGAELQKRLYEVAERIERGERVDE</sequence>
<evidence type="ECO:0000313" key="11">
    <source>
        <dbReference type="Proteomes" id="UP000318582"/>
    </source>
</evidence>
<feature type="compositionally biased region" description="Basic and acidic residues" evidence="7">
    <location>
        <begin position="532"/>
        <end position="550"/>
    </location>
</feature>
<evidence type="ECO:0000259" key="9">
    <source>
        <dbReference type="Pfam" id="PF12214"/>
    </source>
</evidence>
<feature type="domain" description="TPX2 central" evidence="9">
    <location>
        <begin position="405"/>
        <end position="463"/>
    </location>
</feature>
<dbReference type="EMBL" id="QEAQ01000100">
    <property type="protein sequence ID" value="TPX55665.1"/>
    <property type="molecule type" value="Genomic_DNA"/>
</dbReference>
<keyword evidence="5" id="KW-0206">Cytoskeleton</keyword>
<feature type="region of interest" description="Disordered" evidence="7">
    <location>
        <begin position="469"/>
        <end position="491"/>
    </location>
</feature>
<feature type="compositionally biased region" description="Low complexity" evidence="7">
    <location>
        <begin position="190"/>
        <end position="209"/>
    </location>
</feature>
<proteinExistence type="inferred from homology"/>
<feature type="region of interest" description="Disordered" evidence="7">
    <location>
        <begin position="377"/>
        <end position="404"/>
    </location>
</feature>
<keyword evidence="4" id="KW-0963">Cytoplasm</keyword>
<evidence type="ECO:0000313" key="10">
    <source>
        <dbReference type="EMBL" id="TPX55665.1"/>
    </source>
</evidence>
<protein>
    <recommendedName>
        <fullName evidence="12">TPX2 C-terminal domain-containing protein</fullName>
    </recommendedName>
</protein>
<evidence type="ECO:0000256" key="2">
    <source>
        <dbReference type="ARBA" id="ARBA00004186"/>
    </source>
</evidence>
<dbReference type="GO" id="GO:0005874">
    <property type="term" value="C:microtubule"/>
    <property type="evidence" value="ECO:0007669"/>
    <property type="project" value="InterPro"/>
</dbReference>
<dbReference type="PANTHER" id="PTHR14326:SF44">
    <property type="entry name" value="TARGETING PROTEIN FOR XKLP2"/>
    <property type="match status" value="1"/>
</dbReference>
<dbReference type="InterPro" id="IPR009675">
    <property type="entry name" value="TPX2_fam"/>
</dbReference>
<evidence type="ECO:0000256" key="6">
    <source>
        <dbReference type="ARBA" id="ARBA00023242"/>
    </source>
</evidence>
<comment type="subcellular location">
    <subcellularLocation>
        <location evidence="2">Cytoplasm</location>
        <location evidence="2">Cytoskeleton</location>
        <location evidence="2">Spindle</location>
    </subcellularLocation>
    <subcellularLocation>
        <location evidence="1">Nucleus</location>
    </subcellularLocation>
</comment>
<comment type="similarity">
    <text evidence="3">Belongs to the TPX2 family.</text>
</comment>
<feature type="compositionally biased region" description="Basic and acidic residues" evidence="7">
    <location>
        <begin position="234"/>
        <end position="250"/>
    </location>
</feature>
<evidence type="ECO:0008006" key="12">
    <source>
        <dbReference type="Google" id="ProtNLM"/>
    </source>
</evidence>
<keyword evidence="11" id="KW-1185">Reference proteome</keyword>
<organism evidence="10 11">
    <name type="scientific">Powellomyces hirtus</name>
    <dbReference type="NCBI Taxonomy" id="109895"/>
    <lineage>
        <taxon>Eukaryota</taxon>
        <taxon>Fungi</taxon>
        <taxon>Fungi incertae sedis</taxon>
        <taxon>Chytridiomycota</taxon>
        <taxon>Chytridiomycota incertae sedis</taxon>
        <taxon>Chytridiomycetes</taxon>
        <taxon>Spizellomycetales</taxon>
        <taxon>Powellomycetaceae</taxon>
        <taxon>Powellomyces</taxon>
    </lineage>
</organism>
<evidence type="ECO:0000256" key="3">
    <source>
        <dbReference type="ARBA" id="ARBA00005885"/>
    </source>
</evidence>
<dbReference type="Pfam" id="PF06886">
    <property type="entry name" value="TPX2"/>
    <property type="match status" value="1"/>
</dbReference>
<comment type="caution">
    <text evidence="10">The sequence shown here is derived from an EMBL/GenBank/DDBJ whole genome shotgun (WGS) entry which is preliminary data.</text>
</comment>
<dbReference type="InterPro" id="IPR027330">
    <property type="entry name" value="TPX2_central_dom"/>
</dbReference>
<keyword evidence="6" id="KW-0539">Nucleus</keyword>
<feature type="compositionally biased region" description="Basic and acidic residues" evidence="7">
    <location>
        <begin position="561"/>
        <end position="571"/>
    </location>
</feature>
<feature type="region of interest" description="Disordered" evidence="7">
    <location>
        <begin position="711"/>
        <end position="730"/>
    </location>
</feature>
<dbReference type="STRING" id="109895.A0A507DWW7"/>
<dbReference type="GO" id="GO:0005634">
    <property type="term" value="C:nucleus"/>
    <property type="evidence" value="ECO:0007669"/>
    <property type="project" value="UniProtKB-SubCell"/>
</dbReference>
<feature type="region of interest" description="Disordered" evidence="7">
    <location>
        <begin position="170"/>
        <end position="296"/>
    </location>
</feature>
<feature type="region of interest" description="Disordered" evidence="7">
    <location>
        <begin position="759"/>
        <end position="847"/>
    </location>
</feature>
<feature type="compositionally biased region" description="Basic and acidic residues" evidence="7">
    <location>
        <begin position="210"/>
        <end position="223"/>
    </location>
</feature>
<feature type="compositionally biased region" description="Basic and acidic residues" evidence="7">
    <location>
        <begin position="173"/>
        <end position="188"/>
    </location>
</feature>
<feature type="region of interest" description="Disordered" evidence="7">
    <location>
        <begin position="652"/>
        <end position="681"/>
    </location>
</feature>
<reference evidence="10 11" key="1">
    <citation type="journal article" date="2019" name="Sci. Rep.">
        <title>Comparative genomics of chytrid fungi reveal insights into the obligate biotrophic and pathogenic lifestyle of Synchytrium endobioticum.</title>
        <authorList>
            <person name="van de Vossenberg B.T.L.H."/>
            <person name="Warris S."/>
            <person name="Nguyen H.D.T."/>
            <person name="van Gent-Pelzer M.P.E."/>
            <person name="Joly D.L."/>
            <person name="van de Geest H.C."/>
            <person name="Bonants P.J.M."/>
            <person name="Smith D.S."/>
            <person name="Levesque C.A."/>
            <person name="van der Lee T.A.J."/>
        </authorList>
    </citation>
    <scope>NUCLEOTIDE SEQUENCE [LARGE SCALE GENOMIC DNA]</scope>
    <source>
        <strain evidence="10 11">CBS 809.83</strain>
    </source>
</reference>
<feature type="compositionally biased region" description="Basic and acidic residues" evidence="7">
    <location>
        <begin position="825"/>
        <end position="840"/>
    </location>
</feature>
<dbReference type="Pfam" id="PF12214">
    <property type="entry name" value="TPX2_importin"/>
    <property type="match status" value="1"/>
</dbReference>
<accession>A0A507DWW7</accession>
<dbReference type="InterPro" id="IPR027329">
    <property type="entry name" value="TPX2_C"/>
</dbReference>
<gene>
    <name evidence="10" type="ORF">PhCBS80983_g05147</name>
</gene>
<dbReference type="AlphaFoldDB" id="A0A507DWW7"/>
<feature type="region of interest" description="Disordered" evidence="7">
    <location>
        <begin position="530"/>
        <end position="575"/>
    </location>
</feature>
<dbReference type="GO" id="GO:0060236">
    <property type="term" value="P:regulation of mitotic spindle organization"/>
    <property type="evidence" value="ECO:0007669"/>
    <property type="project" value="InterPro"/>
</dbReference>